<dbReference type="InterPro" id="IPR011108">
    <property type="entry name" value="RMMBL"/>
</dbReference>
<dbReference type="Pfam" id="PF00753">
    <property type="entry name" value="Lactamase_B"/>
    <property type="match status" value="1"/>
</dbReference>
<evidence type="ECO:0000256" key="1">
    <source>
        <dbReference type="ARBA" id="ARBA00022801"/>
    </source>
</evidence>
<protein>
    <submittedName>
        <fullName evidence="4">MBL fold metallo-hydrolase</fullName>
    </submittedName>
</protein>
<name>A0A6P1M2D3_9BACT</name>
<keyword evidence="1 4" id="KW-0378">Hydrolase</keyword>
<dbReference type="Gene3D" id="3.60.15.10">
    <property type="entry name" value="Ribonuclease Z/Hydroxyacylglutathione hydrolase-like"/>
    <property type="match status" value="1"/>
</dbReference>
<dbReference type="Gene3D" id="3.40.50.10890">
    <property type="match status" value="1"/>
</dbReference>
<dbReference type="EMBL" id="CP047593">
    <property type="protein sequence ID" value="QHI68272.1"/>
    <property type="molecule type" value="Genomic_DNA"/>
</dbReference>
<dbReference type="SMART" id="SM00849">
    <property type="entry name" value="Lactamase_B"/>
    <property type="match status" value="1"/>
</dbReference>
<evidence type="ECO:0000313" key="4">
    <source>
        <dbReference type="EMBL" id="QHI68272.1"/>
    </source>
</evidence>
<accession>A0A6P1M2D3</accession>
<dbReference type="CDD" id="cd16295">
    <property type="entry name" value="TTHA0252-CPSF-like_MBL-fold"/>
    <property type="match status" value="1"/>
</dbReference>
<dbReference type="KEGG" id="taer:GT409_01980"/>
<organism evidence="4 5">
    <name type="scientific">Tichowtungia aerotolerans</name>
    <dbReference type="NCBI Taxonomy" id="2697043"/>
    <lineage>
        <taxon>Bacteria</taxon>
        <taxon>Pseudomonadati</taxon>
        <taxon>Kiritimatiellota</taxon>
        <taxon>Tichowtungiia</taxon>
        <taxon>Tichowtungiales</taxon>
        <taxon>Tichowtungiaceae</taxon>
        <taxon>Tichowtungia</taxon>
    </lineage>
</organism>
<dbReference type="PROSITE" id="PS51257">
    <property type="entry name" value="PROKAR_LIPOPROTEIN"/>
    <property type="match status" value="1"/>
</dbReference>
<dbReference type="GO" id="GO:0004521">
    <property type="term" value="F:RNA endonuclease activity"/>
    <property type="evidence" value="ECO:0007669"/>
    <property type="project" value="TreeGrafter"/>
</dbReference>
<feature type="domain" description="Beta-Casp" evidence="3">
    <location>
        <begin position="257"/>
        <end position="382"/>
    </location>
</feature>
<feature type="domain" description="Metallo-beta-lactamase" evidence="2">
    <location>
        <begin position="15"/>
        <end position="226"/>
    </location>
</feature>
<dbReference type="InterPro" id="IPR050698">
    <property type="entry name" value="MBL"/>
</dbReference>
<dbReference type="Pfam" id="PF07521">
    <property type="entry name" value="RMMBL"/>
    <property type="match status" value="1"/>
</dbReference>
<dbReference type="PANTHER" id="PTHR11203">
    <property type="entry name" value="CLEAVAGE AND POLYADENYLATION SPECIFICITY FACTOR FAMILY MEMBER"/>
    <property type="match status" value="1"/>
</dbReference>
<dbReference type="Pfam" id="PF10996">
    <property type="entry name" value="Beta-Casp"/>
    <property type="match status" value="1"/>
</dbReference>
<evidence type="ECO:0000259" key="2">
    <source>
        <dbReference type="SMART" id="SM00849"/>
    </source>
</evidence>
<dbReference type="RefSeq" id="WP_160626432.1">
    <property type="nucleotide sequence ID" value="NZ_CP047593.1"/>
</dbReference>
<dbReference type="AlphaFoldDB" id="A0A6P1M2D3"/>
<dbReference type="InterPro" id="IPR022712">
    <property type="entry name" value="Beta_Casp"/>
</dbReference>
<dbReference type="PANTHER" id="PTHR11203:SF37">
    <property type="entry name" value="INTEGRATOR COMPLEX SUBUNIT 11"/>
    <property type="match status" value="1"/>
</dbReference>
<dbReference type="InterPro" id="IPR036866">
    <property type="entry name" value="RibonucZ/Hydroxyglut_hydro"/>
</dbReference>
<keyword evidence="5" id="KW-1185">Reference proteome</keyword>
<reference evidence="4 5" key="1">
    <citation type="submission" date="2020-01" db="EMBL/GenBank/DDBJ databases">
        <title>Ponticoccus aerotolerans gen. nov., sp. nov., an anaerobic bacterium and proposal of Ponticoccusceae fam. nov., Ponticoccusles ord. nov. and Ponticoccuse classis nov. in the phylum Kiritimatiellaeota.</title>
        <authorList>
            <person name="Zhou L.Y."/>
            <person name="Du Z.J."/>
        </authorList>
    </citation>
    <scope>NUCLEOTIDE SEQUENCE [LARGE SCALE GENOMIC DNA]</scope>
    <source>
        <strain evidence="4 5">S-5007</strain>
    </source>
</reference>
<proteinExistence type="predicted"/>
<dbReference type="Proteomes" id="UP000464954">
    <property type="component" value="Chromosome"/>
</dbReference>
<evidence type="ECO:0000259" key="3">
    <source>
        <dbReference type="SMART" id="SM01027"/>
    </source>
</evidence>
<dbReference type="SMART" id="SM01027">
    <property type="entry name" value="Beta-Casp"/>
    <property type="match status" value="1"/>
</dbReference>
<evidence type="ECO:0000313" key="5">
    <source>
        <dbReference type="Proteomes" id="UP000464954"/>
    </source>
</evidence>
<dbReference type="GO" id="GO:0016787">
    <property type="term" value="F:hydrolase activity"/>
    <property type="evidence" value="ECO:0007669"/>
    <property type="project" value="UniProtKB-KW"/>
</dbReference>
<gene>
    <name evidence="4" type="ORF">GT409_01980</name>
</gene>
<dbReference type="InterPro" id="IPR001279">
    <property type="entry name" value="Metallo-B-lactamas"/>
</dbReference>
<dbReference type="SUPFAM" id="SSF56281">
    <property type="entry name" value="Metallo-hydrolase/oxidoreductase"/>
    <property type="match status" value="1"/>
</dbReference>
<sequence>MNLKLNFFGAAQNVTGSCYLIEAAGTRILIDCGLYQERDLKSRNWDPFPVPPETIDAVLLTHAHLDHCGRLPKLVKEGFSGKILCTSATLEIAQIIMKDSAFLQEEDVKHKKARHERQGKTSPFPYEPLYTQGDVEQTIPLMRPVVYDAPVAVGEGISAEFREAGHIFGSTSIRLTVTQGDESRSILFSGDVGRWDIPIINDPSSFEEADYILVESTYGDRVHGNAKDIPEELARIINETNEAGGNVVIPSFAVERTQELLYHLNGLLREDRIPHLLAFVDSPMAIKVTEVFKKHPELFDDEALELLRKGQHPCDLPGLTLSNTTDQSKAINHISGTAIIIAGSGMCTGGRIKHHLKNNIGRPESTILFVGYQAVGTLGRLILEGTDPIRIFGEEHEVKARIEKINGFSAHADQEELLRWITSMKKPPRRVFVTHGEPKAAGAFRKLLAEKTGWNCEVPEYQQEIALD</sequence>